<feature type="domain" description="Flagellin C-terminal" evidence="5">
    <location>
        <begin position="433"/>
        <end position="516"/>
    </location>
</feature>
<feature type="domain" description="Flagellin N-terminal" evidence="4">
    <location>
        <begin position="341"/>
        <end position="381"/>
    </location>
</feature>
<keyword evidence="6" id="KW-0969">Cilium</keyword>
<evidence type="ECO:0000256" key="2">
    <source>
        <dbReference type="ARBA" id="ARBA00023143"/>
    </source>
</evidence>
<dbReference type="RefSeq" id="WP_264227301.1">
    <property type="nucleotide sequence ID" value="NZ_CP107716.1"/>
</dbReference>
<evidence type="ECO:0000259" key="4">
    <source>
        <dbReference type="Pfam" id="PF00669"/>
    </source>
</evidence>
<dbReference type="InterPro" id="IPR001029">
    <property type="entry name" value="Flagellin_N"/>
</dbReference>
<evidence type="ECO:0000313" key="7">
    <source>
        <dbReference type="Proteomes" id="UP001163882"/>
    </source>
</evidence>
<proteinExistence type="inferred from homology"/>
<sequence length="516" mass="52675">MSDVTLSKAVRSNLLSLQNTADMMSATQTKLATGKKVNSALDNPTNFFTASSLNSRAGDMNSLLDSMANGIQTLEAADNGLSSITKTLESMQSTLRQARQDKSFETASYTVDDSLTSGDISFSGGAVGDTAVDVALTESFGISTGSGFSALDFDSAADDSYAGTVAFDVELNGSGTTNSVAISATDADTLSISIDGGTAVEVDVADVEAVTADEFASVLNAGFDAEGIAIDASTSGGELVLTSETGADTADAAITVSAVAETLAGASDSGLGAAVDSATAGVAKSVDTLVSEINNNSSLSGAIRASNDNGKLRIENQSTQELDVDGVSSAGAIDGTSTGANSIEGNSVRAGLADQFNELRDQLDKIADDASFNGINLLRGDNLQITFNETGTSEINIQTEGGETINSGNLGVPTTLEASDLDSDANIDSVLADVKSAINEVRSQSSTFGSNLSIVENRQDFTKNMINTLETGASNLTLADANEEAANLLALQTRQQLSSTALSMASQADQAVLRLF</sequence>
<keyword evidence="2 3" id="KW-0975">Bacterial flagellum</keyword>
<keyword evidence="6" id="KW-0966">Cell projection</keyword>
<dbReference type="EMBL" id="CP107716">
    <property type="protein sequence ID" value="UYQ73743.1"/>
    <property type="molecule type" value="Genomic_DNA"/>
</dbReference>
<accession>A0ABY6ISY3</accession>
<dbReference type="SUPFAM" id="SSF64518">
    <property type="entry name" value="Phase 1 flagellin"/>
    <property type="match status" value="2"/>
</dbReference>
<feature type="domain" description="Flagellin N-terminal" evidence="4">
    <location>
        <begin position="13"/>
        <end position="107"/>
    </location>
</feature>
<comment type="similarity">
    <text evidence="1 3">Belongs to the bacterial flagellin family.</text>
</comment>
<keyword evidence="7" id="KW-1185">Reference proteome</keyword>
<dbReference type="InterPro" id="IPR001492">
    <property type="entry name" value="Flagellin"/>
</dbReference>
<reference evidence="6" key="1">
    <citation type="submission" date="2022-10" db="EMBL/GenBank/DDBJ databases">
        <title>YIM 151497 complete genome.</title>
        <authorList>
            <person name="Chen X."/>
        </authorList>
    </citation>
    <scope>NUCLEOTIDE SEQUENCE</scope>
    <source>
        <strain evidence="6">YIM 151497</strain>
    </source>
</reference>
<dbReference type="Proteomes" id="UP001163882">
    <property type="component" value="Chromosome"/>
</dbReference>
<comment type="subcellular location">
    <subcellularLocation>
        <location evidence="3">Secreted</location>
    </subcellularLocation>
    <subcellularLocation>
        <location evidence="3">Bacterial flagellum</location>
    </subcellularLocation>
</comment>
<dbReference type="Pfam" id="PF00700">
    <property type="entry name" value="Flagellin_C"/>
    <property type="match status" value="1"/>
</dbReference>
<evidence type="ECO:0000256" key="1">
    <source>
        <dbReference type="ARBA" id="ARBA00005709"/>
    </source>
</evidence>
<dbReference type="Gene3D" id="1.20.1330.10">
    <property type="entry name" value="f41 fragment of flagellin, N-terminal domain"/>
    <property type="match status" value="1"/>
</dbReference>
<dbReference type="PANTHER" id="PTHR42792">
    <property type="entry name" value="FLAGELLIN"/>
    <property type="match status" value="1"/>
</dbReference>
<dbReference type="PANTHER" id="PTHR42792:SF2">
    <property type="entry name" value="FLAGELLIN"/>
    <property type="match status" value="1"/>
</dbReference>
<evidence type="ECO:0000256" key="3">
    <source>
        <dbReference type="RuleBase" id="RU362073"/>
    </source>
</evidence>
<evidence type="ECO:0000313" key="6">
    <source>
        <dbReference type="EMBL" id="UYQ73743.1"/>
    </source>
</evidence>
<keyword evidence="3" id="KW-0964">Secreted</keyword>
<protein>
    <recommendedName>
        <fullName evidence="3">Flagellin</fullName>
    </recommendedName>
</protein>
<gene>
    <name evidence="6" type="ORF">OF122_08295</name>
</gene>
<dbReference type="Pfam" id="PF00669">
    <property type="entry name" value="Flagellin_N"/>
    <property type="match status" value="2"/>
</dbReference>
<keyword evidence="6" id="KW-0282">Flagellum</keyword>
<organism evidence="6 7">
    <name type="scientific">Pelagibacterium flavum</name>
    <dbReference type="NCBI Taxonomy" id="2984530"/>
    <lineage>
        <taxon>Bacteria</taxon>
        <taxon>Pseudomonadati</taxon>
        <taxon>Pseudomonadota</taxon>
        <taxon>Alphaproteobacteria</taxon>
        <taxon>Hyphomicrobiales</taxon>
        <taxon>Devosiaceae</taxon>
        <taxon>Pelagibacterium</taxon>
    </lineage>
</organism>
<evidence type="ECO:0000259" key="5">
    <source>
        <dbReference type="Pfam" id="PF00700"/>
    </source>
</evidence>
<dbReference type="InterPro" id="IPR046358">
    <property type="entry name" value="Flagellin_C"/>
</dbReference>
<name>A0ABY6ISY3_9HYPH</name>
<comment type="function">
    <text evidence="3">Flagellin is the subunit protein which polymerizes to form the filaments of bacterial flagella.</text>
</comment>